<comment type="caution">
    <text evidence="4">The sequence shown here is derived from an EMBL/GenBank/DDBJ whole genome shotgun (WGS) entry which is preliminary data.</text>
</comment>
<evidence type="ECO:0000256" key="3">
    <source>
        <dbReference type="ARBA" id="ARBA00023098"/>
    </source>
</evidence>
<organism evidence="4 5">
    <name type="scientific">Rhizobium paranaense</name>
    <dbReference type="NCBI Taxonomy" id="1650438"/>
    <lineage>
        <taxon>Bacteria</taxon>
        <taxon>Pseudomonadati</taxon>
        <taxon>Pseudomonadota</taxon>
        <taxon>Alphaproteobacteria</taxon>
        <taxon>Hyphomicrobiales</taxon>
        <taxon>Rhizobiaceae</taxon>
        <taxon>Rhizobium/Agrobacterium group</taxon>
        <taxon>Rhizobium</taxon>
    </lineage>
</organism>
<dbReference type="Proteomes" id="UP000549882">
    <property type="component" value="Unassembled WGS sequence"/>
</dbReference>
<dbReference type="GO" id="GO:0016042">
    <property type="term" value="P:lipid catabolic process"/>
    <property type="evidence" value="ECO:0007669"/>
    <property type="project" value="UniProtKB-KW"/>
</dbReference>
<keyword evidence="5" id="KW-1185">Reference proteome</keyword>
<dbReference type="SUPFAM" id="SSF53474">
    <property type="entry name" value="alpha/beta-Hydrolases"/>
    <property type="match status" value="1"/>
</dbReference>
<keyword evidence="2" id="KW-0442">Lipid degradation</keyword>
<dbReference type="EMBL" id="JACHBI010000001">
    <property type="protein sequence ID" value="MBB5571547.1"/>
    <property type="molecule type" value="Genomic_DNA"/>
</dbReference>
<dbReference type="AlphaFoldDB" id="A0A7W9CYV7"/>
<sequence>MFEVEIRAEAALGDAMKALTKEISMRVRAMLCVVAIPMMMQHAAGANEYVGVHQIVVPSKERGNNLNVTVWYPAKSGGEPVVLGESVFFAGTPAMRDAPISDGKFPLILLSHGAGLAGNPQAMSWIATPLAQQGFVVAGPTHPGNSGENRSAAETMKIWLRPGDLTETLNAMETDSFFKAHLDQGKIGALGLSMGGNTALAIAGARIDPKLLASYCDTDALNSSLCEWVRQSGVDLHTMNLQSAGRDNEDKRIRFAMAIDPAPIDIFEFKSFSGISIPVDIVNLGQPGKIPPTAEASEVAKAIPTASYTAIGDASHYSMFAECKPGASEIAASEKIGDPICTDGGGRSRNEIHAQLIDMTTVAFSHALKTDP</sequence>
<keyword evidence="1 4" id="KW-0378">Hydrolase</keyword>
<evidence type="ECO:0000313" key="5">
    <source>
        <dbReference type="Proteomes" id="UP000549882"/>
    </source>
</evidence>
<reference evidence="4 5" key="1">
    <citation type="submission" date="2020-08" db="EMBL/GenBank/DDBJ databases">
        <title>Genomic Encyclopedia of Type Strains, Phase IV (KMG-V): Genome sequencing to study the core and pangenomes of soil and plant-associated prokaryotes.</title>
        <authorList>
            <person name="Whitman W."/>
        </authorList>
    </citation>
    <scope>NUCLEOTIDE SEQUENCE [LARGE SCALE GENOMIC DNA]</scope>
    <source>
        <strain evidence="4 5">SEMIA 4064</strain>
    </source>
</reference>
<dbReference type="PANTHER" id="PTHR10272:SF0">
    <property type="entry name" value="PLATELET-ACTIVATING FACTOR ACETYLHYDROLASE"/>
    <property type="match status" value="1"/>
</dbReference>
<name>A0A7W9CYV7_9HYPH</name>
<evidence type="ECO:0000256" key="1">
    <source>
        <dbReference type="ARBA" id="ARBA00022801"/>
    </source>
</evidence>
<dbReference type="PIRSF" id="PIRSF031982">
    <property type="entry name" value="UCP031982_abhydr"/>
    <property type="match status" value="1"/>
</dbReference>
<protein>
    <submittedName>
        <fullName evidence="4">Putative dienelactone hydrolase</fullName>
    </submittedName>
</protein>
<evidence type="ECO:0000313" key="4">
    <source>
        <dbReference type="EMBL" id="MBB5571547.1"/>
    </source>
</evidence>
<dbReference type="InterPro" id="IPR016986">
    <property type="entry name" value="UCP031982_abhydr"/>
</dbReference>
<proteinExistence type="predicted"/>
<dbReference type="InterPro" id="IPR029058">
    <property type="entry name" value="AB_hydrolase_fold"/>
</dbReference>
<keyword evidence="3" id="KW-0443">Lipid metabolism</keyword>
<gene>
    <name evidence="4" type="ORF">GGD50_000123</name>
</gene>
<accession>A0A7W9CYV7</accession>
<dbReference type="GO" id="GO:0003847">
    <property type="term" value="F:1-alkyl-2-acetylglycerophosphocholine esterase activity"/>
    <property type="evidence" value="ECO:0007669"/>
    <property type="project" value="TreeGrafter"/>
</dbReference>
<dbReference type="PANTHER" id="PTHR10272">
    <property type="entry name" value="PLATELET-ACTIVATING FACTOR ACETYLHYDROLASE"/>
    <property type="match status" value="1"/>
</dbReference>
<dbReference type="Gene3D" id="3.40.50.1820">
    <property type="entry name" value="alpha/beta hydrolase"/>
    <property type="match status" value="1"/>
</dbReference>
<evidence type="ECO:0000256" key="2">
    <source>
        <dbReference type="ARBA" id="ARBA00022963"/>
    </source>
</evidence>
<dbReference type="Pfam" id="PF03403">
    <property type="entry name" value="PAF-AH_p_II"/>
    <property type="match status" value="1"/>
</dbReference>